<dbReference type="PANTHER" id="PTHR21343:SF10">
    <property type="entry name" value="DRTGG DOMAIN-CONTAINING PROTEIN"/>
    <property type="match status" value="1"/>
</dbReference>
<keyword evidence="4" id="KW-1185">Reference proteome</keyword>
<dbReference type="InterPro" id="IPR027417">
    <property type="entry name" value="P-loop_NTPase"/>
</dbReference>
<sequence length="438" mass="46906">MAPPAAEWRRIRCKLQGLAGDEDYARALTLLRGFCEVYSNEYKLDAEPYVDAATYARFRLPRASPDVPATAPMARIFLDAQAEPCVFTGYDQLVAGLKRLMNERYAPQAISQPLVASNGPVKLFVSGDRTQVGKSTVCLGIIGSLLAQGLQPDQIAYIKPATQCEAPQLIARFCHQHGIACRDIGPILFYSGFTREFLQGNTASSKELLAQAREAVETIGRGKQVVVVDGVGYPAVGSICGVSNARVAHAIGAPVVLVGKKGVGDAVDSFNLNASFFESHDVTVLGGIFNRFPTDGFYSLDKCEPSIRSYFAQFQPDKRVYGLLPEIPMPANGTGSTGSEADQAVSKQDEAKPRPMTAAEAARAEHVIALFKKHVDVKQLLKDAIQNQHTGSSVPVPSRKRASPATAGLEEVEPSAKVVRKSREEIQAAAKASGASGG</sequence>
<feature type="region of interest" description="Disordered" evidence="2">
    <location>
        <begin position="388"/>
        <end position="420"/>
    </location>
</feature>
<proteinExistence type="predicted"/>
<reference evidence="3" key="2">
    <citation type="journal article" date="2023" name="Microbiol Resour">
        <title>Decontamination and Annotation of the Draft Genome Sequence of the Oomycete Lagenidium giganteum ARSEF 373.</title>
        <authorList>
            <person name="Morgan W.R."/>
            <person name="Tartar A."/>
        </authorList>
    </citation>
    <scope>NUCLEOTIDE SEQUENCE</scope>
    <source>
        <strain evidence="3">ARSEF 373</strain>
    </source>
</reference>
<comment type="caution">
    <text evidence="3">The sequence shown here is derived from an EMBL/GenBank/DDBJ whole genome shotgun (WGS) entry which is preliminary data.</text>
</comment>
<keyword evidence="1" id="KW-0315">Glutamine amidotransferase</keyword>
<protein>
    <submittedName>
        <fullName evidence="3">Uncharacterized protein</fullName>
    </submittedName>
</protein>
<evidence type="ECO:0000256" key="2">
    <source>
        <dbReference type="SAM" id="MobiDB-lite"/>
    </source>
</evidence>
<gene>
    <name evidence="3" type="ORF">N0F65_004578</name>
</gene>
<dbReference type="AlphaFoldDB" id="A0AAV2ZFQ6"/>
<evidence type="ECO:0000313" key="3">
    <source>
        <dbReference type="EMBL" id="DBA03888.1"/>
    </source>
</evidence>
<dbReference type="Pfam" id="PF13500">
    <property type="entry name" value="AAA_26"/>
    <property type="match status" value="1"/>
</dbReference>
<evidence type="ECO:0000313" key="4">
    <source>
        <dbReference type="Proteomes" id="UP001146120"/>
    </source>
</evidence>
<dbReference type="SUPFAM" id="SSF52540">
    <property type="entry name" value="P-loop containing nucleoside triphosphate hydrolases"/>
    <property type="match status" value="1"/>
</dbReference>
<dbReference type="EMBL" id="DAKRPA010000014">
    <property type="protein sequence ID" value="DBA03888.1"/>
    <property type="molecule type" value="Genomic_DNA"/>
</dbReference>
<dbReference type="Gene3D" id="3.40.50.300">
    <property type="entry name" value="P-loop containing nucleotide triphosphate hydrolases"/>
    <property type="match status" value="1"/>
</dbReference>
<evidence type="ECO:0000256" key="1">
    <source>
        <dbReference type="ARBA" id="ARBA00022962"/>
    </source>
</evidence>
<accession>A0AAV2ZFQ6</accession>
<reference evidence="3" key="1">
    <citation type="submission" date="2022-11" db="EMBL/GenBank/DDBJ databases">
        <authorList>
            <person name="Morgan W.R."/>
            <person name="Tartar A."/>
        </authorList>
    </citation>
    <scope>NUCLEOTIDE SEQUENCE</scope>
    <source>
        <strain evidence="3">ARSEF 373</strain>
    </source>
</reference>
<name>A0AAV2ZFQ6_9STRA</name>
<dbReference type="CDD" id="cd03109">
    <property type="entry name" value="DTBS"/>
    <property type="match status" value="1"/>
</dbReference>
<dbReference type="Proteomes" id="UP001146120">
    <property type="component" value="Unassembled WGS sequence"/>
</dbReference>
<dbReference type="PANTHER" id="PTHR21343">
    <property type="entry name" value="DETHIOBIOTIN SYNTHETASE"/>
    <property type="match status" value="1"/>
</dbReference>
<organism evidence="3 4">
    <name type="scientific">Lagenidium giganteum</name>
    <dbReference type="NCBI Taxonomy" id="4803"/>
    <lineage>
        <taxon>Eukaryota</taxon>
        <taxon>Sar</taxon>
        <taxon>Stramenopiles</taxon>
        <taxon>Oomycota</taxon>
        <taxon>Peronosporomycetes</taxon>
        <taxon>Pythiales</taxon>
        <taxon>Pythiaceae</taxon>
    </lineage>
</organism>
<feature type="region of interest" description="Disordered" evidence="2">
    <location>
        <begin position="331"/>
        <end position="353"/>
    </location>
</feature>